<sequence length="27" mass="3176">MTLSEFVDHGQIHERRGTNSPPYRFLS</sequence>
<accession>A0A383B8P0</accession>
<protein>
    <submittedName>
        <fullName evidence="2">Uncharacterized protein</fullName>
    </submittedName>
</protein>
<evidence type="ECO:0000313" key="2">
    <source>
        <dbReference type="EMBL" id="SVE16536.1"/>
    </source>
</evidence>
<evidence type="ECO:0000256" key="1">
    <source>
        <dbReference type="SAM" id="MobiDB-lite"/>
    </source>
</evidence>
<name>A0A383B8P0_9ZZZZ</name>
<feature type="region of interest" description="Disordered" evidence="1">
    <location>
        <begin position="1"/>
        <end position="27"/>
    </location>
</feature>
<feature type="non-terminal residue" evidence="2">
    <location>
        <position position="27"/>
    </location>
</feature>
<dbReference type="AlphaFoldDB" id="A0A383B8P0"/>
<organism evidence="2">
    <name type="scientific">marine metagenome</name>
    <dbReference type="NCBI Taxonomy" id="408172"/>
    <lineage>
        <taxon>unclassified sequences</taxon>
        <taxon>metagenomes</taxon>
        <taxon>ecological metagenomes</taxon>
    </lineage>
</organism>
<reference evidence="2" key="1">
    <citation type="submission" date="2018-05" db="EMBL/GenBank/DDBJ databases">
        <authorList>
            <person name="Lanie J.A."/>
            <person name="Ng W.-L."/>
            <person name="Kazmierczak K.M."/>
            <person name="Andrzejewski T.M."/>
            <person name="Davidsen T.M."/>
            <person name="Wayne K.J."/>
            <person name="Tettelin H."/>
            <person name="Glass J.I."/>
            <person name="Rusch D."/>
            <person name="Podicherti R."/>
            <person name="Tsui H.-C.T."/>
            <person name="Winkler M.E."/>
        </authorList>
    </citation>
    <scope>NUCLEOTIDE SEQUENCE</scope>
</reference>
<dbReference type="EMBL" id="UINC01198540">
    <property type="protein sequence ID" value="SVE16536.1"/>
    <property type="molecule type" value="Genomic_DNA"/>
</dbReference>
<gene>
    <name evidence="2" type="ORF">METZ01_LOCUS469390</name>
</gene>
<proteinExistence type="predicted"/>
<feature type="compositionally biased region" description="Basic and acidic residues" evidence="1">
    <location>
        <begin position="1"/>
        <end position="17"/>
    </location>
</feature>